<dbReference type="Pfam" id="PF01814">
    <property type="entry name" value="Hemerythrin"/>
    <property type="match status" value="1"/>
</dbReference>
<accession>A0AAI8VPH7</accession>
<gene>
    <name evidence="2" type="ORF">KHLLAP_LOCUS8805</name>
</gene>
<sequence>MGSHPLYTDVPLAVIHTPRYETSKTDPFTVEASKMALSHNAFIRGFNSIYQQAPRLLPGDKSDFVGYCIAWHDCVEAHHRYEEDHFFPNVNKAAGLTGLMDSAVHEHASFHDGMERFKSYLRTEGVGFSATELLAIMDSFKEPLHSHLRAEPPLIAALAKYSTHDNPIDILEIANAAARKQITMSLVLNVLPVFYLNMNEAEFEGGMWQGVFPHLNGTGTWIVTKAVPMWHSRRWRFASCSSEGRLKQLAV</sequence>
<protein>
    <submittedName>
        <fullName evidence="2">Uu.00g133630.m01.CDS01</fullName>
    </submittedName>
</protein>
<dbReference type="AlphaFoldDB" id="A0AAI8VPH7"/>
<dbReference type="InterPro" id="IPR012312">
    <property type="entry name" value="Hemerythrin-like"/>
</dbReference>
<proteinExistence type="predicted"/>
<evidence type="ECO:0000313" key="3">
    <source>
        <dbReference type="Proteomes" id="UP001295740"/>
    </source>
</evidence>
<reference evidence="2" key="1">
    <citation type="submission" date="2023-10" db="EMBL/GenBank/DDBJ databases">
        <authorList>
            <person name="Hackl T."/>
        </authorList>
    </citation>
    <scope>NUCLEOTIDE SEQUENCE</scope>
</reference>
<dbReference type="PANTHER" id="PTHR38048">
    <property type="entry name" value="EXPRESSED PROTEIN"/>
    <property type="match status" value="1"/>
</dbReference>
<dbReference type="InterPro" id="IPR053206">
    <property type="entry name" value="Dimeric_xanthone_biosynth"/>
</dbReference>
<evidence type="ECO:0000259" key="1">
    <source>
        <dbReference type="Pfam" id="PF01814"/>
    </source>
</evidence>
<dbReference type="Gene3D" id="1.20.120.520">
    <property type="entry name" value="nmb1532 protein domain like"/>
    <property type="match status" value="1"/>
</dbReference>
<name>A0AAI8VPH7_9PEZI</name>
<dbReference type="Proteomes" id="UP001295740">
    <property type="component" value="Unassembled WGS sequence"/>
</dbReference>
<organism evidence="2 3">
    <name type="scientific">Anthostomella pinea</name>
    <dbReference type="NCBI Taxonomy" id="933095"/>
    <lineage>
        <taxon>Eukaryota</taxon>
        <taxon>Fungi</taxon>
        <taxon>Dikarya</taxon>
        <taxon>Ascomycota</taxon>
        <taxon>Pezizomycotina</taxon>
        <taxon>Sordariomycetes</taxon>
        <taxon>Xylariomycetidae</taxon>
        <taxon>Xylariales</taxon>
        <taxon>Xylariaceae</taxon>
        <taxon>Anthostomella</taxon>
    </lineage>
</organism>
<dbReference type="EMBL" id="CAUWAG010000011">
    <property type="protein sequence ID" value="CAJ2508337.1"/>
    <property type="molecule type" value="Genomic_DNA"/>
</dbReference>
<feature type="domain" description="Hemerythrin-like" evidence="1">
    <location>
        <begin position="35"/>
        <end position="151"/>
    </location>
</feature>
<evidence type="ECO:0000313" key="2">
    <source>
        <dbReference type="EMBL" id="CAJ2508337.1"/>
    </source>
</evidence>
<keyword evidence="3" id="KW-1185">Reference proteome</keyword>
<dbReference type="CDD" id="cd12108">
    <property type="entry name" value="Hr-like"/>
    <property type="match status" value="1"/>
</dbReference>
<comment type="caution">
    <text evidence="2">The sequence shown here is derived from an EMBL/GenBank/DDBJ whole genome shotgun (WGS) entry which is preliminary data.</text>
</comment>
<dbReference type="PANTHER" id="PTHR38048:SF2">
    <property type="entry name" value="HEMERYTHRIN-LIKE DOMAIN-CONTAINING PROTEIN"/>
    <property type="match status" value="1"/>
</dbReference>